<keyword evidence="5" id="KW-1185">Reference proteome</keyword>
<comment type="caution">
    <text evidence="4">The sequence shown here is derived from an EMBL/GenBank/DDBJ whole genome shotgun (WGS) entry which is preliminary data.</text>
</comment>
<evidence type="ECO:0000256" key="2">
    <source>
        <dbReference type="ARBA" id="ARBA00022737"/>
    </source>
</evidence>
<accession>A0ABS1KWI1</accession>
<dbReference type="Pfam" id="PF23598">
    <property type="entry name" value="LRR_14"/>
    <property type="match status" value="1"/>
</dbReference>
<evidence type="ECO:0000313" key="4">
    <source>
        <dbReference type="EMBL" id="MBL0743831.1"/>
    </source>
</evidence>
<gene>
    <name evidence="4" type="ORF">JI741_21550</name>
</gene>
<evidence type="ECO:0000256" key="1">
    <source>
        <dbReference type="ARBA" id="ARBA00022614"/>
    </source>
</evidence>
<dbReference type="Proteomes" id="UP000613030">
    <property type="component" value="Unassembled WGS sequence"/>
</dbReference>
<dbReference type="PANTHER" id="PTHR47186">
    <property type="entry name" value="LEUCINE-RICH REPEAT-CONTAINING PROTEIN 57"/>
    <property type="match status" value="1"/>
</dbReference>
<dbReference type="RefSeq" id="WP_202013346.1">
    <property type="nucleotide sequence ID" value="NZ_JAERRB010000008.1"/>
</dbReference>
<keyword evidence="1" id="KW-0433">Leucine-rich repeat</keyword>
<dbReference type="SUPFAM" id="SSF52058">
    <property type="entry name" value="L domain-like"/>
    <property type="match status" value="1"/>
</dbReference>
<evidence type="ECO:0000259" key="3">
    <source>
        <dbReference type="Pfam" id="PF23598"/>
    </source>
</evidence>
<reference evidence="4 5" key="1">
    <citation type="submission" date="2021-01" db="EMBL/GenBank/DDBJ databases">
        <title>Chryseolinea sp. Jin1 Genome sequencing and assembly.</title>
        <authorList>
            <person name="Kim I."/>
        </authorList>
    </citation>
    <scope>NUCLEOTIDE SEQUENCE [LARGE SCALE GENOMIC DNA]</scope>
    <source>
        <strain evidence="4 5">Jin1</strain>
    </source>
</reference>
<name>A0ABS1KWI1_9BACT</name>
<feature type="domain" description="Disease resistance R13L4/SHOC-2-like LRR" evidence="3">
    <location>
        <begin position="46"/>
        <end position="167"/>
    </location>
</feature>
<organism evidence="4 5">
    <name type="scientific">Chryseolinea lacunae</name>
    <dbReference type="NCBI Taxonomy" id="2801331"/>
    <lineage>
        <taxon>Bacteria</taxon>
        <taxon>Pseudomonadati</taxon>
        <taxon>Bacteroidota</taxon>
        <taxon>Cytophagia</taxon>
        <taxon>Cytophagales</taxon>
        <taxon>Fulvivirgaceae</taxon>
        <taxon>Chryseolinea</taxon>
    </lineage>
</organism>
<dbReference type="PANTHER" id="PTHR47186:SF61">
    <property type="entry name" value="LEUCINE-RICH REPEAT-CONTAINING PROTEIN 57-RELATED"/>
    <property type="match status" value="1"/>
</dbReference>
<dbReference type="InterPro" id="IPR001611">
    <property type="entry name" value="Leu-rich_rpt"/>
</dbReference>
<proteinExistence type="predicted"/>
<evidence type="ECO:0000313" key="5">
    <source>
        <dbReference type="Proteomes" id="UP000613030"/>
    </source>
</evidence>
<dbReference type="InterPro" id="IPR032675">
    <property type="entry name" value="LRR_dom_sf"/>
</dbReference>
<dbReference type="PROSITE" id="PS51450">
    <property type="entry name" value="LRR"/>
    <property type="match status" value="2"/>
</dbReference>
<dbReference type="InterPro" id="IPR055414">
    <property type="entry name" value="LRR_R13L4/SHOC2-like"/>
</dbReference>
<dbReference type="EMBL" id="JAERRB010000008">
    <property type="protein sequence ID" value="MBL0743831.1"/>
    <property type="molecule type" value="Genomic_DNA"/>
</dbReference>
<dbReference type="Gene3D" id="3.80.10.10">
    <property type="entry name" value="Ribonuclease Inhibitor"/>
    <property type="match status" value="1"/>
</dbReference>
<protein>
    <submittedName>
        <fullName evidence="4">Leucine-rich repeat domain-containing protein</fullName>
    </submittedName>
</protein>
<dbReference type="SMART" id="SM00369">
    <property type="entry name" value="LRR_TYP"/>
    <property type="match status" value="2"/>
</dbReference>
<keyword evidence="2" id="KW-0677">Repeat</keyword>
<sequence>MPVDEGMMKKMIVFIFVITPFFGVAQDFEKGVFNSLVSALRDPASVQSLRLDSDDIVEINPSLVKLINVRSISLSHNQRINLADLFDKLAMLPKLEFLNLSDCHIESLPANISKLSHLKKLMLGNNKLTELPPEMKHLTKLKELIFSQFPDDFRRLTEEQKLRMLSLLPRTKILLTEYAGGTHGHYRLGARTVSVTKTNLWPNK</sequence>
<dbReference type="InterPro" id="IPR003591">
    <property type="entry name" value="Leu-rich_rpt_typical-subtyp"/>
</dbReference>